<feature type="transmembrane region" description="Helical" evidence="6">
    <location>
        <begin position="164"/>
        <end position="185"/>
    </location>
</feature>
<dbReference type="GO" id="GO:0046873">
    <property type="term" value="F:metal ion transmembrane transporter activity"/>
    <property type="evidence" value="ECO:0007669"/>
    <property type="project" value="InterPro"/>
</dbReference>
<feature type="transmembrane region" description="Helical" evidence="6">
    <location>
        <begin position="38"/>
        <end position="60"/>
    </location>
</feature>
<organism evidence="7 8">
    <name type="scientific">Sphingomonas lenta</name>
    <dbReference type="NCBI Taxonomy" id="1141887"/>
    <lineage>
        <taxon>Bacteria</taxon>
        <taxon>Pseudomonadati</taxon>
        <taxon>Pseudomonadota</taxon>
        <taxon>Alphaproteobacteria</taxon>
        <taxon>Sphingomonadales</taxon>
        <taxon>Sphingomonadaceae</taxon>
        <taxon>Sphingomonas</taxon>
    </lineage>
</organism>
<dbReference type="OrthoDB" id="7585760at2"/>
<dbReference type="EMBL" id="NSLI01000003">
    <property type="protein sequence ID" value="PAX07579.1"/>
    <property type="molecule type" value="Genomic_DNA"/>
</dbReference>
<evidence type="ECO:0000256" key="6">
    <source>
        <dbReference type="RuleBase" id="RU365102"/>
    </source>
</evidence>
<keyword evidence="5 6" id="KW-0472">Membrane</keyword>
<proteinExistence type="inferred from homology"/>
<dbReference type="Proteomes" id="UP000218151">
    <property type="component" value="Unassembled WGS sequence"/>
</dbReference>
<evidence type="ECO:0000313" key="8">
    <source>
        <dbReference type="Proteomes" id="UP000218151"/>
    </source>
</evidence>
<dbReference type="InterPro" id="IPR001727">
    <property type="entry name" value="GDT1-like"/>
</dbReference>
<comment type="caution">
    <text evidence="7">The sequence shown here is derived from an EMBL/GenBank/DDBJ whole genome shotgun (WGS) entry which is preliminary data.</text>
</comment>
<dbReference type="Pfam" id="PF01169">
    <property type="entry name" value="GDT1"/>
    <property type="match status" value="2"/>
</dbReference>
<feature type="transmembrane region" description="Helical" evidence="6">
    <location>
        <begin position="67"/>
        <end position="85"/>
    </location>
</feature>
<evidence type="ECO:0000256" key="2">
    <source>
        <dbReference type="ARBA" id="ARBA00009190"/>
    </source>
</evidence>
<accession>A0A2A2SEB1</accession>
<comment type="similarity">
    <text evidence="2 6">Belongs to the GDT1 family.</text>
</comment>
<keyword evidence="8" id="KW-1185">Reference proteome</keyword>
<keyword evidence="3 6" id="KW-0812">Transmembrane</keyword>
<feature type="transmembrane region" description="Helical" evidence="6">
    <location>
        <begin position="132"/>
        <end position="152"/>
    </location>
</feature>
<keyword evidence="4 6" id="KW-1133">Transmembrane helix</keyword>
<protein>
    <recommendedName>
        <fullName evidence="6">GDT1 family protein</fullName>
    </recommendedName>
</protein>
<reference evidence="8" key="1">
    <citation type="submission" date="2017-09" db="EMBL/GenBank/DDBJ databases">
        <authorList>
            <person name="Feng G."/>
            <person name="Zhu H."/>
        </authorList>
    </citation>
    <scope>NUCLEOTIDE SEQUENCE [LARGE SCALE GENOMIC DNA]</scope>
    <source>
        <strain evidence="8">1PNM-20</strain>
    </source>
</reference>
<feature type="transmembrane region" description="Helical" evidence="6">
    <location>
        <begin position="105"/>
        <end position="125"/>
    </location>
</feature>
<name>A0A2A2SEB1_9SPHN</name>
<sequence length="188" mass="19209">MDALMAALVAGALAQVGDRPAWLAAVLADRYRNPPIVTAAAAIALLAASLLACAGAALVAGKLTPEAGRLFLALALVFQGAGGLLRVRAPDRLERWRLGAFGTSAAGLFILFFGDGLQFIVLALAARSELPWAAGVGATLGALAVVAPAAFTGERGWTALPQSLLRRIASALFLIAGLWNGLSALRLV</sequence>
<gene>
    <name evidence="7" type="ORF">CKY28_07945</name>
</gene>
<evidence type="ECO:0000256" key="3">
    <source>
        <dbReference type="ARBA" id="ARBA00022692"/>
    </source>
</evidence>
<evidence type="ECO:0000256" key="4">
    <source>
        <dbReference type="ARBA" id="ARBA00022989"/>
    </source>
</evidence>
<evidence type="ECO:0000256" key="1">
    <source>
        <dbReference type="ARBA" id="ARBA00004141"/>
    </source>
</evidence>
<dbReference type="RefSeq" id="WP_095997821.1">
    <property type="nucleotide sequence ID" value="NZ_NSLI01000003.1"/>
</dbReference>
<dbReference type="GO" id="GO:0016020">
    <property type="term" value="C:membrane"/>
    <property type="evidence" value="ECO:0007669"/>
    <property type="project" value="UniProtKB-SubCell"/>
</dbReference>
<evidence type="ECO:0000313" key="7">
    <source>
        <dbReference type="EMBL" id="PAX07579.1"/>
    </source>
</evidence>
<dbReference type="AlphaFoldDB" id="A0A2A2SEB1"/>
<evidence type="ECO:0000256" key="5">
    <source>
        <dbReference type="ARBA" id="ARBA00023136"/>
    </source>
</evidence>
<comment type="subcellular location">
    <subcellularLocation>
        <location evidence="1 6">Membrane</location>
        <topology evidence="1 6">Multi-pass membrane protein</topology>
    </subcellularLocation>
</comment>